<dbReference type="Pfam" id="PF00089">
    <property type="entry name" value="Trypsin"/>
    <property type="match status" value="2"/>
</dbReference>
<evidence type="ECO:0000256" key="7">
    <source>
        <dbReference type="ARBA" id="ARBA00024195"/>
    </source>
</evidence>
<dbReference type="GO" id="GO:0004252">
    <property type="term" value="F:serine-type endopeptidase activity"/>
    <property type="evidence" value="ECO:0000318"/>
    <property type="project" value="GO_Central"/>
</dbReference>
<dbReference type="Gene3D" id="2.40.10.10">
    <property type="entry name" value="Trypsin-like serine proteases"/>
    <property type="match status" value="3"/>
</dbReference>
<protein>
    <recommendedName>
        <fullName evidence="10">Peptidase S1 domain-containing protein</fullName>
    </recommendedName>
</protein>
<dbReference type="Proteomes" id="UP000009136">
    <property type="component" value="Chromosome 22"/>
</dbReference>
<dbReference type="Bgee" id="ENSBTAG00000031447">
    <property type="expression patterns" value="Expressed in semen and 18 other cell types or tissues"/>
</dbReference>
<evidence type="ECO:0000256" key="8">
    <source>
        <dbReference type="SAM" id="MobiDB-lite"/>
    </source>
</evidence>
<dbReference type="FunFam" id="2.40.10.10:FF:000004">
    <property type="entry name" value="Tryptase gamma 1"/>
    <property type="match status" value="1"/>
</dbReference>
<dbReference type="GO" id="GO:0005615">
    <property type="term" value="C:extracellular space"/>
    <property type="evidence" value="ECO:0000318"/>
    <property type="project" value="GO_Central"/>
</dbReference>
<evidence type="ECO:0000256" key="9">
    <source>
        <dbReference type="SAM" id="Phobius"/>
    </source>
</evidence>
<proteinExistence type="inferred from homology"/>
<dbReference type="PANTHER" id="PTHR24256">
    <property type="entry name" value="TRYPTASE-RELATED"/>
    <property type="match status" value="1"/>
</dbReference>
<keyword evidence="4" id="KW-0720">Serine protease</keyword>
<reference evidence="11" key="2">
    <citation type="submission" date="2025-08" db="UniProtKB">
        <authorList>
            <consortium name="Ensembl"/>
        </authorList>
    </citation>
    <scope>IDENTIFICATION</scope>
    <source>
        <strain evidence="11">Hereford</strain>
    </source>
</reference>
<evidence type="ECO:0000256" key="6">
    <source>
        <dbReference type="ARBA" id="ARBA00023180"/>
    </source>
</evidence>
<dbReference type="PROSITE" id="PS00134">
    <property type="entry name" value="TRYPSIN_HIS"/>
    <property type="match status" value="2"/>
</dbReference>
<evidence type="ECO:0000256" key="1">
    <source>
        <dbReference type="ARBA" id="ARBA00004613"/>
    </source>
</evidence>
<dbReference type="GO" id="GO:0006508">
    <property type="term" value="P:proteolysis"/>
    <property type="evidence" value="ECO:0000318"/>
    <property type="project" value="GO_Central"/>
</dbReference>
<evidence type="ECO:0000313" key="12">
    <source>
        <dbReference type="Proteomes" id="UP000009136"/>
    </source>
</evidence>
<keyword evidence="9" id="KW-0812">Transmembrane</keyword>
<dbReference type="InterPro" id="IPR001254">
    <property type="entry name" value="Trypsin_dom"/>
</dbReference>
<keyword evidence="6" id="KW-0325">Glycoprotein</keyword>
<keyword evidence="12" id="KW-1185">Reference proteome</keyword>
<evidence type="ECO:0000256" key="3">
    <source>
        <dbReference type="ARBA" id="ARBA00022729"/>
    </source>
</evidence>
<keyword evidence="5" id="KW-1015">Disulfide bond</keyword>
<keyword evidence="3" id="KW-0732">Signal</keyword>
<reference evidence="11" key="3">
    <citation type="submission" date="2025-09" db="UniProtKB">
        <authorList>
            <consortium name="Ensembl"/>
        </authorList>
    </citation>
    <scope>IDENTIFICATION</scope>
    <source>
        <strain evidence="11">Hereford</strain>
    </source>
</reference>
<dbReference type="InterPro" id="IPR043504">
    <property type="entry name" value="Peptidase_S1_PA_chymotrypsin"/>
</dbReference>
<keyword evidence="4" id="KW-0645">Protease</keyword>
<feature type="transmembrane region" description="Helical" evidence="9">
    <location>
        <begin position="444"/>
        <end position="465"/>
    </location>
</feature>
<dbReference type="FunFam" id="2.40.10.10:FF:000105">
    <property type="entry name" value="Inactive serine protease 45"/>
    <property type="match status" value="1"/>
</dbReference>
<sequence>MSRANAEAPSAPGHLKSEEVPRAPGLPTPPAEDVLQIPPPFGGWFAQVSQGTCGHRKMRIIGGMPAPDRKWPWQVSLQINNEHVCGGSLIAPQWVLTAAHCIFGFEEYTVRMGSTLLLPESGMVIPVRDIVCHSFYDVRTLINDIALVLLAHSVNYSAFIQPVCLPEKNFEAETGTRCWVTGWGRQMEDGYKGDSTKPACGQPWWPKNLDLSRHWPWEVSLRVGNEHVCGGALIDLKWVVTAAHCIQGTKEYSVILGTSKLKPPNSTRTLLIPVRDIIMHPKYWGRTFIMGDVALLQLYNPVIISKYVQPICLPEPNYSLKVGTQCWVTGWGQVKQRFSANSTLASELQEAEVFIMDNKKCDQIYRKKSHIPRVVPLVLGDMICATNYREDLCSGDSGGPLACEVEGRWILAGVLSWEKACAKVRNPGVYTRITKYSRWIKKQISNGILSVPCTSAWLLLLFWLLQPQMGP</sequence>
<keyword evidence="9" id="KW-0472">Membrane</keyword>
<evidence type="ECO:0000259" key="10">
    <source>
        <dbReference type="PROSITE" id="PS50240"/>
    </source>
</evidence>
<evidence type="ECO:0000313" key="11">
    <source>
        <dbReference type="Ensembl" id="ENSBTAP00000005550.5"/>
    </source>
</evidence>
<dbReference type="PROSITE" id="PS50240">
    <property type="entry name" value="TRYPSIN_DOM"/>
    <property type="match status" value="1"/>
</dbReference>
<dbReference type="Ensembl" id="ENSBTAT00000005550.7">
    <property type="protein sequence ID" value="ENSBTAP00000005550.5"/>
    <property type="gene ID" value="ENSBTAG00000031447.5"/>
</dbReference>
<dbReference type="InterPro" id="IPR001314">
    <property type="entry name" value="Peptidase_S1A"/>
</dbReference>
<dbReference type="SMART" id="SM00020">
    <property type="entry name" value="Tryp_SPc"/>
    <property type="match status" value="2"/>
</dbReference>
<dbReference type="InterPro" id="IPR018114">
    <property type="entry name" value="TRYPSIN_HIS"/>
</dbReference>
<dbReference type="PRINTS" id="PR00722">
    <property type="entry name" value="CHYMOTRYPSIN"/>
</dbReference>
<dbReference type="VEuPathDB" id="HostDB:ENSBTAG00000031447"/>
<accession>F1MSR1</accession>
<dbReference type="OrthoDB" id="546450at2759"/>
<dbReference type="CDD" id="cd00190">
    <property type="entry name" value="Tryp_SPc"/>
    <property type="match status" value="1"/>
</dbReference>
<dbReference type="InParanoid" id="F1MSR1"/>
<dbReference type="FunCoup" id="F1MSR1">
    <property type="interactions" value="24"/>
</dbReference>
<comment type="subcellular location">
    <subcellularLocation>
        <location evidence="1">Secreted</location>
    </subcellularLocation>
</comment>
<name>F1MSR1_BOVIN</name>
<organism evidence="11 12">
    <name type="scientific">Bos taurus</name>
    <name type="common">Bovine</name>
    <dbReference type="NCBI Taxonomy" id="9913"/>
    <lineage>
        <taxon>Eukaryota</taxon>
        <taxon>Metazoa</taxon>
        <taxon>Chordata</taxon>
        <taxon>Craniata</taxon>
        <taxon>Vertebrata</taxon>
        <taxon>Euteleostomi</taxon>
        <taxon>Mammalia</taxon>
        <taxon>Eutheria</taxon>
        <taxon>Laurasiatheria</taxon>
        <taxon>Artiodactyla</taxon>
        <taxon>Ruminantia</taxon>
        <taxon>Pecora</taxon>
        <taxon>Bovidae</taxon>
        <taxon>Bovinae</taxon>
        <taxon>Bos</taxon>
    </lineage>
</organism>
<keyword evidence="2" id="KW-0964">Secreted</keyword>
<feature type="domain" description="Peptidase S1" evidence="10">
    <location>
        <begin position="60"/>
        <end position="445"/>
    </location>
</feature>
<keyword evidence="9" id="KW-1133">Transmembrane helix</keyword>
<reference evidence="11" key="1">
    <citation type="submission" date="2018-03" db="EMBL/GenBank/DDBJ databases">
        <title>ARS-UCD1.2.</title>
        <authorList>
            <person name="Rosen B.D."/>
            <person name="Bickhart D.M."/>
            <person name="Koren S."/>
            <person name="Schnabel R.D."/>
            <person name="Hall R."/>
            <person name="Zimin A."/>
            <person name="Dreischer C."/>
            <person name="Schultheiss S."/>
            <person name="Schroeder S.G."/>
            <person name="Elsik C.G."/>
            <person name="Couldrey C."/>
            <person name="Liu G.E."/>
            <person name="Van Tassell C.P."/>
            <person name="Phillippy A.M."/>
            <person name="Smith T.P.L."/>
            <person name="Medrano J.F."/>
        </authorList>
    </citation>
    <scope>NUCLEOTIDE SEQUENCE [LARGE SCALE GENOMIC DNA]</scope>
    <source>
        <strain evidence="11">Hereford</strain>
    </source>
</reference>
<evidence type="ECO:0000256" key="2">
    <source>
        <dbReference type="ARBA" id="ARBA00022525"/>
    </source>
</evidence>
<evidence type="ECO:0000256" key="4">
    <source>
        <dbReference type="ARBA" id="ARBA00022825"/>
    </source>
</evidence>
<evidence type="ECO:0000256" key="5">
    <source>
        <dbReference type="ARBA" id="ARBA00023157"/>
    </source>
</evidence>
<dbReference type="InterPro" id="IPR051487">
    <property type="entry name" value="Ser/Thr_Proteases_Immune/Dev"/>
</dbReference>
<feature type="region of interest" description="Disordered" evidence="8">
    <location>
        <begin position="1"/>
        <end position="32"/>
    </location>
</feature>
<comment type="similarity">
    <text evidence="7">Belongs to the peptidase S1 family. CLIP subfamily.</text>
</comment>
<dbReference type="HOGENOM" id="CLU_006842_0_4_1"/>
<dbReference type="FunFam" id="2.40.10.10:FF:000122">
    <property type="entry name" value="Chymotrypsin-like elastase family member 1"/>
    <property type="match status" value="1"/>
</dbReference>
<dbReference type="SUPFAM" id="SSF50494">
    <property type="entry name" value="Trypsin-like serine proteases"/>
    <property type="match status" value="2"/>
</dbReference>
<dbReference type="GeneTree" id="ENSGT00940000161932"/>
<keyword evidence="4" id="KW-0378">Hydrolase</keyword>
<dbReference type="InterPro" id="IPR009003">
    <property type="entry name" value="Peptidase_S1_PA"/>
</dbReference>
<dbReference type="AlphaFoldDB" id="F1MSR1"/>